<comment type="similarity">
    <text evidence="2">Belongs to the fatty acid desaturase type 2 family.</text>
</comment>
<dbReference type="Proteomes" id="UP000487268">
    <property type="component" value="Unassembled WGS sequence"/>
</dbReference>
<dbReference type="EC" id="1.14.19.-" evidence="13"/>
<evidence type="ECO:0000256" key="3">
    <source>
        <dbReference type="ARBA" id="ARBA00011738"/>
    </source>
</evidence>
<dbReference type="PANTHER" id="PTHR31155:SF9">
    <property type="entry name" value="STEAROYL-[ACYL-CARRIER-PROTEIN] 9-DESATURASE 7, CHLOROPLASTIC"/>
    <property type="match status" value="1"/>
</dbReference>
<dbReference type="OrthoDB" id="9772881at2"/>
<dbReference type="EMBL" id="WEGH01000003">
    <property type="protein sequence ID" value="MQY06534.1"/>
    <property type="molecule type" value="Genomic_DNA"/>
</dbReference>
<dbReference type="GO" id="GO:0045300">
    <property type="term" value="F:stearoyl-[ACP] desaturase activity"/>
    <property type="evidence" value="ECO:0007669"/>
    <property type="project" value="InterPro"/>
</dbReference>
<feature type="binding site" evidence="11">
    <location>
        <position position="112"/>
    </location>
    <ligand>
        <name>Fe cation</name>
        <dbReference type="ChEBI" id="CHEBI:24875"/>
        <label>1</label>
    </ligand>
</feature>
<dbReference type="GO" id="GO:0005829">
    <property type="term" value="C:cytosol"/>
    <property type="evidence" value="ECO:0007669"/>
    <property type="project" value="TreeGrafter"/>
</dbReference>
<keyword evidence="5 11" id="KW-0479">Metal-binding</keyword>
<gene>
    <name evidence="13" type="primary">desA1_2</name>
    <name evidence="13" type="ORF">ACRB68_46260</name>
</gene>
<evidence type="ECO:0000256" key="6">
    <source>
        <dbReference type="ARBA" id="ARBA00022832"/>
    </source>
</evidence>
<evidence type="ECO:0000256" key="10">
    <source>
        <dbReference type="ARBA" id="ARBA00023160"/>
    </source>
</evidence>
<keyword evidence="6" id="KW-0276">Fatty acid metabolism</keyword>
<dbReference type="AlphaFoldDB" id="A0A7K0C166"/>
<dbReference type="Gene3D" id="1.10.620.20">
    <property type="entry name" value="Ribonucleotide Reductase, subunit A"/>
    <property type="match status" value="1"/>
</dbReference>
<dbReference type="GO" id="GO:0046872">
    <property type="term" value="F:metal ion binding"/>
    <property type="evidence" value="ECO:0007669"/>
    <property type="project" value="UniProtKB-KW"/>
</dbReference>
<dbReference type="PIRSF" id="PIRSF000346">
    <property type="entry name" value="Dlt9_acylACP_des"/>
    <property type="match status" value="1"/>
</dbReference>
<dbReference type="InterPro" id="IPR005067">
    <property type="entry name" value="Fatty_acid_desaturase-2"/>
</dbReference>
<sequence>MSITSVPTEQLDLFMALEPTVEKEVNRHVATAEEWFPHEYVPYDVGRTYAGVIEGGEGWEPGDSKVSPQSREALLVNLLTEDNLPGYHFALRSVFGQDGAYGYWTNRWTAEENRHGIVIRDFLTVTRAIDPVALERARMQHLQVGYAMPHGTDMLRGATYVAFQELATRVSHRNTGKASGDVLCERMMARVAKDENLHMIFYRNFIGAAFEADANQAMRAVTDVVTTFEMPGNTIDGFLRKSVAIANAGIYDLRLHHDEVVLPILRKWGVFDLTGLDAEAEQARERLAAFLENLDQAAARFEERRAEREARRAARQG</sequence>
<evidence type="ECO:0000256" key="5">
    <source>
        <dbReference type="ARBA" id="ARBA00022723"/>
    </source>
</evidence>
<evidence type="ECO:0000313" key="14">
    <source>
        <dbReference type="Proteomes" id="UP000487268"/>
    </source>
</evidence>
<feature type="binding site" evidence="11">
    <location>
        <position position="198"/>
    </location>
    <ligand>
        <name>Fe cation</name>
        <dbReference type="ChEBI" id="CHEBI:24875"/>
        <label>2</label>
    </ligand>
</feature>
<keyword evidence="14" id="KW-1185">Reference proteome</keyword>
<keyword evidence="8 11" id="KW-0408">Iron</keyword>
<feature type="binding site" evidence="11">
    <location>
        <position position="115"/>
    </location>
    <ligand>
        <name>Fe cation</name>
        <dbReference type="ChEBI" id="CHEBI:24875"/>
        <label>1</label>
    </ligand>
</feature>
<evidence type="ECO:0000256" key="1">
    <source>
        <dbReference type="ARBA" id="ARBA00001954"/>
    </source>
</evidence>
<dbReference type="InterPro" id="IPR009078">
    <property type="entry name" value="Ferritin-like_SF"/>
</dbReference>
<dbReference type="Pfam" id="PF03405">
    <property type="entry name" value="FA_desaturase_2"/>
    <property type="match status" value="1"/>
</dbReference>
<proteinExistence type="inferred from homology"/>
<keyword evidence="9" id="KW-0443">Lipid metabolism</keyword>
<feature type="coiled-coil region" evidence="12">
    <location>
        <begin position="273"/>
        <end position="311"/>
    </location>
</feature>
<dbReference type="InterPro" id="IPR012348">
    <property type="entry name" value="RNR-like"/>
</dbReference>
<evidence type="ECO:0000256" key="8">
    <source>
        <dbReference type="ARBA" id="ARBA00023004"/>
    </source>
</evidence>
<protein>
    <submittedName>
        <fullName evidence="13">Putative acyl-[acyl-carrier-protein] desaturase DesA1</fullName>
        <ecNumber evidence="13">1.14.19.-</ecNumber>
    </submittedName>
</protein>
<dbReference type="CDD" id="cd01050">
    <property type="entry name" value="Acyl_ACP_Desat"/>
    <property type="match status" value="1"/>
</dbReference>
<reference evidence="13 14" key="1">
    <citation type="submission" date="2019-10" db="EMBL/GenBank/DDBJ databases">
        <title>Actinomadura rubteroloni sp. nov. and Actinomadura macrotermitis sp. nov., isolated from the gut of fungus growing-termite Macrotermes natalensis.</title>
        <authorList>
            <person name="Benndorf R."/>
            <person name="Martin K."/>
            <person name="Kuefner M."/>
            <person name="De Beer W."/>
            <person name="Kaster A.-K."/>
            <person name="Vollmers J."/>
            <person name="Poulsen M."/>
            <person name="Beemelmanns C."/>
        </authorList>
    </citation>
    <scope>NUCLEOTIDE SEQUENCE [LARGE SCALE GENOMIC DNA]</scope>
    <source>
        <strain evidence="13 14">RB68</strain>
    </source>
</reference>
<feature type="binding site" evidence="11">
    <location>
        <position position="195"/>
    </location>
    <ligand>
        <name>Fe cation</name>
        <dbReference type="ChEBI" id="CHEBI:24875"/>
        <label>2</label>
    </ligand>
</feature>
<feature type="binding site" evidence="11">
    <location>
        <position position="81"/>
    </location>
    <ligand>
        <name>Fe cation</name>
        <dbReference type="ChEBI" id="CHEBI:24875"/>
        <label>1</label>
    </ligand>
</feature>
<feature type="binding site" evidence="11">
    <location>
        <position position="165"/>
    </location>
    <ligand>
        <name>Fe cation</name>
        <dbReference type="ChEBI" id="CHEBI:24875"/>
        <label>2</label>
    </ligand>
</feature>
<name>A0A7K0C166_9ACTN</name>
<dbReference type="SUPFAM" id="SSF47240">
    <property type="entry name" value="Ferritin-like"/>
    <property type="match status" value="1"/>
</dbReference>
<keyword evidence="4" id="KW-0444">Lipid biosynthesis</keyword>
<feature type="binding site" evidence="11">
    <location>
        <position position="112"/>
    </location>
    <ligand>
        <name>Fe cation</name>
        <dbReference type="ChEBI" id="CHEBI:24875"/>
        <label>2</label>
    </ligand>
</feature>
<accession>A0A7K0C166</accession>
<evidence type="ECO:0000256" key="4">
    <source>
        <dbReference type="ARBA" id="ARBA00022516"/>
    </source>
</evidence>
<comment type="caution">
    <text evidence="13">The sequence shown here is derived from an EMBL/GenBank/DDBJ whole genome shotgun (WGS) entry which is preliminary data.</text>
</comment>
<comment type="cofactor">
    <cofactor evidence="1">
        <name>Fe(2+)</name>
        <dbReference type="ChEBI" id="CHEBI:29033"/>
    </cofactor>
</comment>
<comment type="subunit">
    <text evidence="3">Homodimer.</text>
</comment>
<dbReference type="RefSeq" id="WP_153535847.1">
    <property type="nucleotide sequence ID" value="NZ_WEGH01000003.1"/>
</dbReference>
<keyword evidence="7 13" id="KW-0560">Oxidoreductase</keyword>
<evidence type="ECO:0000256" key="9">
    <source>
        <dbReference type="ARBA" id="ARBA00023098"/>
    </source>
</evidence>
<keyword evidence="12" id="KW-0175">Coiled coil</keyword>
<keyword evidence="10" id="KW-0275">Fatty acid biosynthesis</keyword>
<evidence type="ECO:0000256" key="11">
    <source>
        <dbReference type="PIRSR" id="PIRSR000346-1"/>
    </source>
</evidence>
<organism evidence="13 14">
    <name type="scientific">Actinomadura macrotermitis</name>
    <dbReference type="NCBI Taxonomy" id="2585200"/>
    <lineage>
        <taxon>Bacteria</taxon>
        <taxon>Bacillati</taxon>
        <taxon>Actinomycetota</taxon>
        <taxon>Actinomycetes</taxon>
        <taxon>Streptosporangiales</taxon>
        <taxon>Thermomonosporaceae</taxon>
        <taxon>Actinomadura</taxon>
    </lineage>
</organism>
<feature type="binding site" evidence="11">
    <location>
        <position position="195"/>
    </location>
    <ligand>
        <name>Fe cation</name>
        <dbReference type="ChEBI" id="CHEBI:24875"/>
        <label>1</label>
    </ligand>
</feature>
<dbReference type="PANTHER" id="PTHR31155">
    <property type="entry name" value="ACYL- ACYL-CARRIER-PROTEIN DESATURASE-RELATED"/>
    <property type="match status" value="1"/>
</dbReference>
<evidence type="ECO:0000256" key="12">
    <source>
        <dbReference type="SAM" id="Coils"/>
    </source>
</evidence>
<comment type="cofactor">
    <cofactor evidence="11">
        <name>Fe cation</name>
        <dbReference type="ChEBI" id="CHEBI:24875"/>
    </cofactor>
    <text evidence="11">Binds 2 iron ions per subunit.</text>
</comment>
<dbReference type="GO" id="GO:0006633">
    <property type="term" value="P:fatty acid biosynthetic process"/>
    <property type="evidence" value="ECO:0007669"/>
    <property type="project" value="UniProtKB-KW"/>
</dbReference>
<evidence type="ECO:0000313" key="13">
    <source>
        <dbReference type="EMBL" id="MQY06534.1"/>
    </source>
</evidence>
<evidence type="ECO:0000256" key="7">
    <source>
        <dbReference type="ARBA" id="ARBA00023002"/>
    </source>
</evidence>
<evidence type="ECO:0000256" key="2">
    <source>
        <dbReference type="ARBA" id="ARBA00008749"/>
    </source>
</evidence>